<evidence type="ECO:0000313" key="3">
    <source>
        <dbReference type="Proteomes" id="UP001633002"/>
    </source>
</evidence>
<sequence length="354" mass="39131">MDACGAAADLFADSGVPESQPMEFSLCPGTQTFFREPYRVNQQFSRSPAYTTTRPVAVRPIPMSPVGDPSYIPPPATTFPVFQFRLMLGILRLLLQVLLLLVDNFNLAMLRLISSMGLEPLPDSSPERAAEAAEPCDNRGGGDNEELEGEGDSDSDDSDECKNTGNRTHWQTMALIEAQKELWRLNSTKRGREKLTAMKDKAGRKKEKLLHKFLAEWRSLLDSFQSDSHVNNPLCVESSSAPTRLDTDPVSDLASGPETSPPPADSRSGVANAAAESGSRSNTGVKRKKDASRSASLLVEAIDRMSENNSANFEKLEKRKNEREVHQREMIRELESICCRDVKGFVEKALGLWL</sequence>
<feature type="compositionally biased region" description="Polar residues" evidence="1">
    <location>
        <begin position="228"/>
        <end position="242"/>
    </location>
</feature>
<accession>A0ABD3HFK2</accession>
<proteinExistence type="predicted"/>
<gene>
    <name evidence="2" type="ORF">R1sor_016502</name>
</gene>
<evidence type="ECO:0000256" key="1">
    <source>
        <dbReference type="SAM" id="MobiDB-lite"/>
    </source>
</evidence>
<feature type="region of interest" description="Disordered" evidence="1">
    <location>
        <begin position="121"/>
        <end position="165"/>
    </location>
</feature>
<dbReference type="EMBL" id="JBJQOH010000004">
    <property type="protein sequence ID" value="KAL3690193.1"/>
    <property type="molecule type" value="Genomic_DNA"/>
</dbReference>
<dbReference type="Proteomes" id="UP001633002">
    <property type="component" value="Unassembled WGS sequence"/>
</dbReference>
<protein>
    <submittedName>
        <fullName evidence="2">Uncharacterized protein</fullName>
    </submittedName>
</protein>
<comment type="caution">
    <text evidence="2">The sequence shown here is derived from an EMBL/GenBank/DDBJ whole genome shotgun (WGS) entry which is preliminary data.</text>
</comment>
<feature type="compositionally biased region" description="Acidic residues" evidence="1">
    <location>
        <begin position="143"/>
        <end position="159"/>
    </location>
</feature>
<evidence type="ECO:0000313" key="2">
    <source>
        <dbReference type="EMBL" id="KAL3690193.1"/>
    </source>
</evidence>
<reference evidence="2 3" key="1">
    <citation type="submission" date="2024-09" db="EMBL/GenBank/DDBJ databases">
        <title>Chromosome-scale assembly of Riccia sorocarpa.</title>
        <authorList>
            <person name="Paukszto L."/>
        </authorList>
    </citation>
    <scope>NUCLEOTIDE SEQUENCE [LARGE SCALE GENOMIC DNA]</scope>
    <source>
        <strain evidence="2">LP-2024</strain>
        <tissue evidence="2">Aerial parts of the thallus</tissue>
    </source>
</reference>
<name>A0ABD3HFK2_9MARC</name>
<dbReference type="AlphaFoldDB" id="A0ABD3HFK2"/>
<organism evidence="2 3">
    <name type="scientific">Riccia sorocarpa</name>
    <dbReference type="NCBI Taxonomy" id="122646"/>
    <lineage>
        <taxon>Eukaryota</taxon>
        <taxon>Viridiplantae</taxon>
        <taxon>Streptophyta</taxon>
        <taxon>Embryophyta</taxon>
        <taxon>Marchantiophyta</taxon>
        <taxon>Marchantiopsida</taxon>
        <taxon>Marchantiidae</taxon>
        <taxon>Marchantiales</taxon>
        <taxon>Ricciaceae</taxon>
        <taxon>Riccia</taxon>
    </lineage>
</organism>
<feature type="compositionally biased region" description="Basic and acidic residues" evidence="1">
    <location>
        <begin position="125"/>
        <end position="142"/>
    </location>
</feature>
<feature type="region of interest" description="Disordered" evidence="1">
    <location>
        <begin position="228"/>
        <end position="292"/>
    </location>
</feature>
<keyword evidence="3" id="KW-1185">Reference proteome</keyword>